<evidence type="ECO:0000313" key="1">
    <source>
        <dbReference type="EMBL" id="GMN29497.1"/>
    </source>
</evidence>
<dbReference type="Proteomes" id="UP001187192">
    <property type="component" value="Unassembled WGS sequence"/>
</dbReference>
<dbReference type="EMBL" id="BTGU01009902">
    <property type="protein sequence ID" value="GMN29497.1"/>
    <property type="molecule type" value="Genomic_DNA"/>
</dbReference>
<keyword evidence="2" id="KW-1185">Reference proteome</keyword>
<reference evidence="1" key="1">
    <citation type="submission" date="2023-07" db="EMBL/GenBank/DDBJ databases">
        <title>draft genome sequence of fig (Ficus carica).</title>
        <authorList>
            <person name="Takahashi T."/>
            <person name="Nishimura K."/>
        </authorList>
    </citation>
    <scope>NUCLEOTIDE SEQUENCE</scope>
</reference>
<name>A0AA87Z4H4_FICCA</name>
<dbReference type="AlphaFoldDB" id="A0AA87Z4H4"/>
<proteinExistence type="predicted"/>
<gene>
    <name evidence="1" type="ORF">TIFTF001_051726</name>
</gene>
<sequence length="37" mass="4063">MEGFDPNTEFAIVITPAFWLLRPAKATAGVCPGLNWK</sequence>
<accession>A0AA87Z4H4</accession>
<evidence type="ECO:0000313" key="2">
    <source>
        <dbReference type="Proteomes" id="UP001187192"/>
    </source>
</evidence>
<organism evidence="1 2">
    <name type="scientific">Ficus carica</name>
    <name type="common">Common fig</name>
    <dbReference type="NCBI Taxonomy" id="3494"/>
    <lineage>
        <taxon>Eukaryota</taxon>
        <taxon>Viridiplantae</taxon>
        <taxon>Streptophyta</taxon>
        <taxon>Embryophyta</taxon>
        <taxon>Tracheophyta</taxon>
        <taxon>Spermatophyta</taxon>
        <taxon>Magnoliopsida</taxon>
        <taxon>eudicotyledons</taxon>
        <taxon>Gunneridae</taxon>
        <taxon>Pentapetalae</taxon>
        <taxon>rosids</taxon>
        <taxon>fabids</taxon>
        <taxon>Rosales</taxon>
        <taxon>Moraceae</taxon>
        <taxon>Ficeae</taxon>
        <taxon>Ficus</taxon>
    </lineage>
</organism>
<comment type="caution">
    <text evidence="1">The sequence shown here is derived from an EMBL/GenBank/DDBJ whole genome shotgun (WGS) entry which is preliminary data.</text>
</comment>
<protein>
    <submittedName>
        <fullName evidence="1">Uncharacterized protein</fullName>
    </submittedName>
</protein>